<comment type="caution">
    <text evidence="1">The sequence shown here is derived from an EMBL/GenBank/DDBJ whole genome shotgun (WGS) entry which is preliminary data.</text>
</comment>
<reference evidence="1 2" key="1">
    <citation type="submission" date="2017-05" db="EMBL/GenBank/DDBJ databases">
        <title>High clonality and local adaptation shapes Vibrionaceae linages within an endangered oasis.</title>
        <authorList>
            <person name="Vazquez-Rosas-Landa M."/>
        </authorList>
    </citation>
    <scope>NUCLEOTIDE SEQUENCE [LARGE SCALE GENOMIC DNA]</scope>
    <source>
        <strain evidence="1 2">P46_P4S1P180</strain>
    </source>
</reference>
<dbReference type="Proteomes" id="UP000465712">
    <property type="component" value="Unassembled WGS sequence"/>
</dbReference>
<dbReference type="EMBL" id="WXWW01000109">
    <property type="protein sequence ID" value="NAW64996.1"/>
    <property type="molecule type" value="Genomic_DNA"/>
</dbReference>
<feature type="non-terminal residue" evidence="1">
    <location>
        <position position="135"/>
    </location>
</feature>
<evidence type="ECO:0000313" key="2">
    <source>
        <dbReference type="Proteomes" id="UP000465712"/>
    </source>
</evidence>
<proteinExistence type="predicted"/>
<sequence length="135" mass="15677">MDQIVELIKKDPIRIEALYHVSQLGLPQCYIAAGFVRNLVWDSLHDFNVPTPLNDVDVIYFDPTEYNANAYLDYEARLKICMPKLHWQVRNQATMHERNGDEPYQSSLDAMSYWPEKETAVAVRQIGPNQYECIA</sequence>
<dbReference type="RefSeq" id="WP_161443849.1">
    <property type="nucleotide sequence ID" value="NZ_WXWW01000109.1"/>
</dbReference>
<gene>
    <name evidence="1" type="ORF">CAG72_07180</name>
</gene>
<protein>
    <submittedName>
        <fullName evidence="1">Nitrate reductase</fullName>
    </submittedName>
</protein>
<organism evidence="1 2">
    <name type="scientific">Photobacterium halotolerans</name>
    <dbReference type="NCBI Taxonomy" id="265726"/>
    <lineage>
        <taxon>Bacteria</taxon>
        <taxon>Pseudomonadati</taxon>
        <taxon>Pseudomonadota</taxon>
        <taxon>Gammaproteobacteria</taxon>
        <taxon>Vibrionales</taxon>
        <taxon>Vibrionaceae</taxon>
        <taxon>Photobacterium</taxon>
    </lineage>
</organism>
<dbReference type="PANTHER" id="PTHR39166:SF1">
    <property type="entry name" value="BLL1166 PROTEIN"/>
    <property type="match status" value="1"/>
</dbReference>
<name>A0A7X5AT51_9GAMM</name>
<dbReference type="PANTHER" id="PTHR39166">
    <property type="entry name" value="BLL1166 PROTEIN"/>
    <property type="match status" value="1"/>
</dbReference>
<dbReference type="Pfam" id="PF06042">
    <property type="entry name" value="NTP_transf_6"/>
    <property type="match status" value="1"/>
</dbReference>
<dbReference type="InterPro" id="IPR009267">
    <property type="entry name" value="NTP_transf_6"/>
</dbReference>
<evidence type="ECO:0000313" key="1">
    <source>
        <dbReference type="EMBL" id="NAW64996.1"/>
    </source>
</evidence>
<accession>A0A7X5AT51</accession>
<dbReference type="AlphaFoldDB" id="A0A7X5AT51"/>